<feature type="region of interest" description="Disordered" evidence="1">
    <location>
        <begin position="189"/>
        <end position="256"/>
    </location>
</feature>
<evidence type="ECO:0000256" key="1">
    <source>
        <dbReference type="SAM" id="MobiDB-lite"/>
    </source>
</evidence>
<comment type="caution">
    <text evidence="2">The sequence shown here is derived from an EMBL/GenBank/DDBJ whole genome shotgun (WGS) entry which is preliminary data.</text>
</comment>
<reference evidence="2" key="1">
    <citation type="journal article" date="2022" name="bioRxiv">
        <title>Sequencing and chromosome-scale assembly of the giantPleurodeles waltlgenome.</title>
        <authorList>
            <person name="Brown T."/>
            <person name="Elewa A."/>
            <person name="Iarovenko S."/>
            <person name="Subramanian E."/>
            <person name="Araus A.J."/>
            <person name="Petzold A."/>
            <person name="Susuki M."/>
            <person name="Suzuki K.-i.T."/>
            <person name="Hayashi T."/>
            <person name="Toyoda A."/>
            <person name="Oliveira C."/>
            <person name="Osipova E."/>
            <person name="Leigh N.D."/>
            <person name="Simon A."/>
            <person name="Yun M.H."/>
        </authorList>
    </citation>
    <scope>NUCLEOTIDE SEQUENCE</scope>
    <source>
        <strain evidence="2">20211129_DDA</strain>
        <tissue evidence="2">Liver</tissue>
    </source>
</reference>
<protein>
    <submittedName>
        <fullName evidence="2">Uncharacterized protein</fullName>
    </submittedName>
</protein>
<accession>A0AAV7QIQ6</accession>
<feature type="compositionally biased region" description="Low complexity" evidence="1">
    <location>
        <begin position="207"/>
        <end position="223"/>
    </location>
</feature>
<feature type="compositionally biased region" description="Polar residues" evidence="1">
    <location>
        <begin position="231"/>
        <end position="248"/>
    </location>
</feature>
<proteinExistence type="predicted"/>
<gene>
    <name evidence="2" type="ORF">NDU88_005577</name>
</gene>
<evidence type="ECO:0000313" key="2">
    <source>
        <dbReference type="EMBL" id="KAJ1139202.1"/>
    </source>
</evidence>
<name>A0AAV7QIQ6_PLEWA</name>
<dbReference type="Proteomes" id="UP001066276">
    <property type="component" value="Chromosome 6"/>
</dbReference>
<keyword evidence="3" id="KW-1185">Reference proteome</keyword>
<dbReference type="AlphaFoldDB" id="A0AAV7QIQ6"/>
<sequence length="280" mass="28946">MRTMICDISFIRDSLPVFCAHAYYGTHAHYEVLRTPSVTVPRTRLLLELGERVHAGLEGKNCGTLSRWCSCSVSTATVLCMGGLRGGWGGWAASLLARTRLLLELGEQVHAGSDACPRAAMVLCMGGPSGRVGCSGGFSFGSVTRVLATSLARWAPRSLLGPIPPLLPGCHERDRPEGALAALLGRSTGCSHKHEGSENPGLSQTNAARGRSSSSTGHTTCGAEGAEDPGLSQTQAASGRCSSSTGHTTCGDRGLQGPRTGPCITATLGLLVHSPIPASA</sequence>
<evidence type="ECO:0000313" key="3">
    <source>
        <dbReference type="Proteomes" id="UP001066276"/>
    </source>
</evidence>
<dbReference type="EMBL" id="JANPWB010000010">
    <property type="protein sequence ID" value="KAJ1139202.1"/>
    <property type="molecule type" value="Genomic_DNA"/>
</dbReference>
<organism evidence="2 3">
    <name type="scientific">Pleurodeles waltl</name>
    <name type="common">Iberian ribbed newt</name>
    <dbReference type="NCBI Taxonomy" id="8319"/>
    <lineage>
        <taxon>Eukaryota</taxon>
        <taxon>Metazoa</taxon>
        <taxon>Chordata</taxon>
        <taxon>Craniata</taxon>
        <taxon>Vertebrata</taxon>
        <taxon>Euteleostomi</taxon>
        <taxon>Amphibia</taxon>
        <taxon>Batrachia</taxon>
        <taxon>Caudata</taxon>
        <taxon>Salamandroidea</taxon>
        <taxon>Salamandridae</taxon>
        <taxon>Pleurodelinae</taxon>
        <taxon>Pleurodeles</taxon>
    </lineage>
</organism>